<sequence length="170" mass="19004">MMEKIICLRYPHLFKPVQSVNAIILLICLGTADSVEGSGVLWFITLLSLFVSAVATVLFLLDKNEPILYTITGGAVSWNVVEFVYSTVLAVLCFLSTWLSFTEPGRVKDGGSYLGYTFAAIFFFLQTIFYTAPALLFFDKMRDAETGRDLSNEIHYVDDAEVPYQGERIA</sequence>
<dbReference type="InterPro" id="IPR008253">
    <property type="entry name" value="Marvel"/>
</dbReference>
<reference evidence="9" key="1">
    <citation type="submission" date="2022-11" db="UniProtKB">
        <authorList>
            <consortium name="WormBaseParasite"/>
        </authorList>
    </citation>
    <scope>IDENTIFICATION</scope>
</reference>
<evidence type="ECO:0000256" key="1">
    <source>
        <dbReference type="ARBA" id="ARBA00004141"/>
    </source>
</evidence>
<evidence type="ECO:0000259" key="7">
    <source>
        <dbReference type="PROSITE" id="PS51225"/>
    </source>
</evidence>
<organism evidence="8 9">
    <name type="scientific">Acrobeloides nanus</name>
    <dbReference type="NCBI Taxonomy" id="290746"/>
    <lineage>
        <taxon>Eukaryota</taxon>
        <taxon>Metazoa</taxon>
        <taxon>Ecdysozoa</taxon>
        <taxon>Nematoda</taxon>
        <taxon>Chromadorea</taxon>
        <taxon>Rhabditida</taxon>
        <taxon>Tylenchina</taxon>
        <taxon>Cephalobomorpha</taxon>
        <taxon>Cephaloboidea</taxon>
        <taxon>Cephalobidae</taxon>
        <taxon>Acrobeloides</taxon>
    </lineage>
</organism>
<protein>
    <submittedName>
        <fullName evidence="9">MARVEL domain-containing protein</fullName>
    </submittedName>
</protein>
<name>A0A914E5S9_9BILA</name>
<dbReference type="AlphaFoldDB" id="A0A914E5S9"/>
<keyword evidence="8" id="KW-1185">Reference proteome</keyword>
<evidence type="ECO:0000256" key="3">
    <source>
        <dbReference type="ARBA" id="ARBA00022989"/>
    </source>
</evidence>
<evidence type="ECO:0000256" key="2">
    <source>
        <dbReference type="ARBA" id="ARBA00022692"/>
    </source>
</evidence>
<keyword evidence="3 6" id="KW-1133">Transmembrane helix</keyword>
<feature type="transmembrane region" description="Helical" evidence="6">
    <location>
        <begin position="82"/>
        <end position="101"/>
    </location>
</feature>
<evidence type="ECO:0000256" key="5">
    <source>
        <dbReference type="PROSITE-ProRule" id="PRU00581"/>
    </source>
</evidence>
<feature type="transmembrane region" description="Helical" evidence="6">
    <location>
        <begin position="38"/>
        <end position="61"/>
    </location>
</feature>
<evidence type="ECO:0000313" key="9">
    <source>
        <dbReference type="WBParaSite" id="ACRNAN_scaffold5557.g31408.t1"/>
    </source>
</evidence>
<evidence type="ECO:0000313" key="8">
    <source>
        <dbReference type="Proteomes" id="UP000887540"/>
    </source>
</evidence>
<accession>A0A914E5S9</accession>
<dbReference type="WBParaSite" id="ACRNAN_scaffold5557.g31408.t1">
    <property type="protein sequence ID" value="ACRNAN_scaffold5557.g31408.t1"/>
    <property type="gene ID" value="ACRNAN_scaffold5557.g31408"/>
</dbReference>
<feature type="domain" description="MARVEL" evidence="7">
    <location>
        <begin position="6"/>
        <end position="142"/>
    </location>
</feature>
<keyword evidence="4 5" id="KW-0472">Membrane</keyword>
<proteinExistence type="predicted"/>
<dbReference type="Proteomes" id="UP000887540">
    <property type="component" value="Unplaced"/>
</dbReference>
<evidence type="ECO:0000256" key="6">
    <source>
        <dbReference type="SAM" id="Phobius"/>
    </source>
</evidence>
<dbReference type="PROSITE" id="PS51225">
    <property type="entry name" value="MARVEL"/>
    <property type="match status" value="1"/>
</dbReference>
<dbReference type="GO" id="GO:0016020">
    <property type="term" value="C:membrane"/>
    <property type="evidence" value="ECO:0007669"/>
    <property type="project" value="UniProtKB-SubCell"/>
</dbReference>
<feature type="transmembrane region" description="Helical" evidence="6">
    <location>
        <begin position="113"/>
        <end position="138"/>
    </location>
</feature>
<evidence type="ECO:0000256" key="4">
    <source>
        <dbReference type="ARBA" id="ARBA00023136"/>
    </source>
</evidence>
<comment type="subcellular location">
    <subcellularLocation>
        <location evidence="1">Membrane</location>
        <topology evidence="1">Multi-pass membrane protein</topology>
    </subcellularLocation>
</comment>
<keyword evidence="2 5" id="KW-0812">Transmembrane</keyword>
<feature type="transmembrane region" description="Helical" evidence="6">
    <location>
        <begin position="12"/>
        <end position="32"/>
    </location>
</feature>